<dbReference type="Gene3D" id="2.120.10.30">
    <property type="entry name" value="TolB, C-terminal domain"/>
    <property type="match status" value="1"/>
</dbReference>
<dbReference type="Gene3D" id="3.90.182.10">
    <property type="entry name" value="Toxin - Anthrax Protective Antigen,domain 1"/>
    <property type="match status" value="5"/>
</dbReference>
<dbReference type="InterPro" id="IPR022409">
    <property type="entry name" value="PKD/Chitinase_dom"/>
</dbReference>
<protein>
    <submittedName>
        <fullName evidence="4">Glucose/arabinose dehydrogenase, beta-propeller fold</fullName>
    </submittedName>
</protein>
<dbReference type="InterPro" id="IPR012938">
    <property type="entry name" value="Glc/Sorbosone_DH"/>
</dbReference>
<dbReference type="InterPro" id="IPR011042">
    <property type="entry name" value="6-blade_b-propeller_TolB-like"/>
</dbReference>
<feature type="signal peptide" evidence="1">
    <location>
        <begin position="1"/>
        <end position="39"/>
    </location>
</feature>
<reference evidence="5" key="1">
    <citation type="submission" date="2016-06" db="EMBL/GenBank/DDBJ databases">
        <authorList>
            <person name="Varghese N."/>
            <person name="Submissions Spin"/>
        </authorList>
    </citation>
    <scope>NUCLEOTIDE SEQUENCE [LARGE SCALE GENOMIC DNA]</scope>
    <source>
        <strain evidence="5">DSM 45431</strain>
    </source>
</reference>
<dbReference type="OrthoDB" id="159306at2"/>
<dbReference type="SMART" id="SM00758">
    <property type="entry name" value="PA14"/>
    <property type="match status" value="5"/>
</dbReference>
<organism evidence="4 5">
    <name type="scientific">Micromonospora rhizosphaerae</name>
    <dbReference type="NCBI Taxonomy" id="568872"/>
    <lineage>
        <taxon>Bacteria</taxon>
        <taxon>Bacillati</taxon>
        <taxon>Actinomycetota</taxon>
        <taxon>Actinomycetes</taxon>
        <taxon>Micromonosporales</taxon>
        <taxon>Micromonosporaceae</taxon>
        <taxon>Micromonospora</taxon>
    </lineage>
</organism>
<dbReference type="RefSeq" id="WP_091344957.1">
    <property type="nucleotide sequence ID" value="NZ_FMHV01000002.1"/>
</dbReference>
<feature type="chain" id="PRO_5008746235" evidence="1">
    <location>
        <begin position="40"/>
        <end position="1302"/>
    </location>
</feature>
<dbReference type="STRING" id="568872.GA0070624_4902"/>
<evidence type="ECO:0000313" key="5">
    <source>
        <dbReference type="Proteomes" id="UP000199413"/>
    </source>
</evidence>
<dbReference type="SUPFAM" id="SSF56988">
    <property type="entry name" value="Anthrax protective antigen"/>
    <property type="match status" value="5"/>
</dbReference>
<feature type="domain" description="PKD" evidence="2">
    <location>
        <begin position="382"/>
        <end position="468"/>
    </location>
</feature>
<keyword evidence="1" id="KW-0732">Signal</keyword>
<feature type="domain" description="PA14" evidence="3">
    <location>
        <begin position="1177"/>
        <end position="1302"/>
    </location>
</feature>
<dbReference type="Gene3D" id="2.60.40.10">
    <property type="entry name" value="Immunoglobulins"/>
    <property type="match status" value="2"/>
</dbReference>
<dbReference type="PROSITE" id="PS51820">
    <property type="entry name" value="PA14"/>
    <property type="match status" value="5"/>
</dbReference>
<dbReference type="InterPro" id="IPR035986">
    <property type="entry name" value="PKD_dom_sf"/>
</dbReference>
<dbReference type="GO" id="GO:0005975">
    <property type="term" value="P:carbohydrate metabolic process"/>
    <property type="evidence" value="ECO:0007669"/>
    <property type="project" value="UniProtKB-ARBA"/>
</dbReference>
<dbReference type="InterPro" id="IPR011041">
    <property type="entry name" value="Quinoprot_gluc/sorb_DH_b-prop"/>
</dbReference>
<dbReference type="InterPro" id="IPR011658">
    <property type="entry name" value="PA14_dom"/>
</dbReference>
<dbReference type="PROSITE" id="PS50093">
    <property type="entry name" value="PKD"/>
    <property type="match status" value="1"/>
</dbReference>
<accession>A0A1C6SX69</accession>
<feature type="domain" description="PA14" evidence="3">
    <location>
        <begin position="911"/>
        <end position="1056"/>
    </location>
</feature>
<keyword evidence="5" id="KW-1185">Reference proteome</keyword>
<dbReference type="PANTHER" id="PTHR19328:SF13">
    <property type="entry name" value="HIPL1 PROTEIN"/>
    <property type="match status" value="1"/>
</dbReference>
<name>A0A1C6SX69_9ACTN</name>
<evidence type="ECO:0000313" key="4">
    <source>
        <dbReference type="EMBL" id="SCL34098.1"/>
    </source>
</evidence>
<dbReference type="SUPFAM" id="SSF49299">
    <property type="entry name" value="PKD domain"/>
    <property type="match status" value="1"/>
</dbReference>
<dbReference type="Pfam" id="PF18911">
    <property type="entry name" value="PKD_4"/>
    <property type="match status" value="1"/>
</dbReference>
<dbReference type="Proteomes" id="UP000199413">
    <property type="component" value="Unassembled WGS sequence"/>
</dbReference>
<dbReference type="InterPro" id="IPR013783">
    <property type="entry name" value="Ig-like_fold"/>
</dbReference>
<dbReference type="CDD" id="cd00146">
    <property type="entry name" value="PKD"/>
    <property type="match status" value="1"/>
</dbReference>
<dbReference type="SUPFAM" id="SSF50952">
    <property type="entry name" value="Soluble quinoprotein glucose dehydrogenase"/>
    <property type="match status" value="1"/>
</dbReference>
<dbReference type="SMART" id="SM00089">
    <property type="entry name" value="PKD"/>
    <property type="match status" value="1"/>
</dbReference>
<gene>
    <name evidence="4" type="ORF">GA0070624_4902</name>
</gene>
<dbReference type="InterPro" id="IPR000601">
    <property type="entry name" value="PKD_dom"/>
</dbReference>
<dbReference type="Pfam" id="PF07691">
    <property type="entry name" value="PA14"/>
    <property type="match status" value="5"/>
</dbReference>
<proteinExistence type="predicted"/>
<evidence type="ECO:0000256" key="1">
    <source>
        <dbReference type="SAM" id="SignalP"/>
    </source>
</evidence>
<feature type="domain" description="PA14" evidence="3">
    <location>
        <begin position="1047"/>
        <end position="1184"/>
    </location>
</feature>
<dbReference type="Pfam" id="PF07995">
    <property type="entry name" value="GSDH"/>
    <property type="match status" value="1"/>
</dbReference>
<evidence type="ECO:0000259" key="2">
    <source>
        <dbReference type="PROSITE" id="PS50093"/>
    </source>
</evidence>
<dbReference type="InterPro" id="IPR037524">
    <property type="entry name" value="PA14/GLEYA"/>
</dbReference>
<sequence>MSAAFASTFKQTLFLKVAALVAIPSVAMMAMLPAAPSAAAPPADFQTSLVVGDGLDGPSGFEIAPDGRIFVLERTGKIKIIKNGQLLPQPFADLPSEATGDRGLIGIAFDPDFGVGNHYVYFYYTGHDLLNHLVRFNASDDVGADGPYPLFQTQSPSQLLHVGGSVAFGPDGKLYLAIGDNGNGANSQDLGNPHGKILRINKDGSIPADNPFYGQPGKLGAIWAYGFRNPWRFQFDSVTGELYGGDVGDFTWEEVNHIVKGGNYGWPVNEGACSANCAGFVDPIYAYNHNGQSAAVTGGPVYRGAMFPPEYQGNLFFGDYATGFIKRGQLDGNGNITAIHDFDTQAGSVVDMKVAPDGSLYYLTIYPGALYRVSYHTTSHVPVANASADVTRGVDPLTVHFSSAGSNDPDGDPLTYLWNFGDGTTSSEANPTKNYPDKGVYTVRLTVSGGTDQTQAQPIVIQVGIPPTLTVAAPTEGMLYRAGDTITYNAFASDAAGFDLNDANIKTEVRLHHGTHYHPFLGPLTGRAGSFTIPTTGEASADTSYEITVTATDGNGLTATKRANIFPRKSHITLATSPPGLGLTLDSVPVSTPHAVDGVVGFKRELAAPTTAIAADGTVLQFAGWSDGRSIRHIITTPETDTTYTATYRPSLAFTGAYFDNTSLSGTPILTRQDPKIDFNWAAGSPDPAVPDNGFGVRWTKTQWFGAGRYKFTTVTDDGVRLYIDNRRVIDQWQGHPSTEYTYVTDLGEGNHAIKMEYFEGGGDALATLTWDSTADQPDESFHAEYWNAPPGINAIPGGPPTVARDEPAIDHDWGSGSPAPDISVDRFVARWTRTMSLAPGEYEFTATADDGERLTIDGVRVIDEWVDQPPTSYSVHLPLDGGPHTILMEYYENGGGAVARLAYSQVGDLPESPAYQGEYWNTPDGGTSPGIPTGPPDLVRSDPTLEFEWSDGSPALQISADHFVVRWTRTDVLSAGVYRFTGAADDGIRVFVDNVPVVDKWQLQNATFSVDKVVLGGPHVIRVEYFEHASGARAMVDYERIGEVVPADDGYSAEYFANQDLSGVPALTRQDSAVDFDWGGGSPGDGIPVDHFSARWTKSAQLAAGSYAFTVTSDDGVRLFVDGVKVLDKWTIQGGNTYTVTRQLGEGTHQIVLEYFESAGSAVARFGYVPTNGPPPPVVPFAAEYFANATLDGTPIVTRNDDQVDFDWGSGSPDPALPDNGFSARWARTTDFEAGTYRFTVTGDDGIRLRLDGNLIIDGWSDHPPTTYTADVTVDAGQHTVVVEYYERTGGAVARFSEVRL</sequence>
<dbReference type="EMBL" id="FMHV01000002">
    <property type="protein sequence ID" value="SCL34098.1"/>
    <property type="molecule type" value="Genomic_DNA"/>
</dbReference>
<dbReference type="PANTHER" id="PTHR19328">
    <property type="entry name" value="HEDGEHOG-INTERACTING PROTEIN"/>
    <property type="match status" value="1"/>
</dbReference>
<feature type="domain" description="PA14" evidence="3">
    <location>
        <begin position="777"/>
        <end position="919"/>
    </location>
</feature>
<feature type="domain" description="PA14" evidence="3">
    <location>
        <begin position="649"/>
        <end position="786"/>
    </location>
</feature>
<evidence type="ECO:0000259" key="3">
    <source>
        <dbReference type="PROSITE" id="PS51820"/>
    </source>
</evidence>